<evidence type="ECO:0000313" key="1">
    <source>
        <dbReference type="EMBL" id="NYY92270.1"/>
    </source>
</evidence>
<protein>
    <submittedName>
        <fullName evidence="1">Uncharacterized protein</fullName>
    </submittedName>
</protein>
<name>A0A7Z0TU75_9BRAD</name>
<sequence>MRPIFDRFRDYDFQFWVAVQAESGEPAKIHRLFGFFGKDECNKWFDIRQRRHEVAGYVSDLAIASGLADAAALHNPGDRATAIGLQVRYALISTTLRELARLIRERAPERLASVV</sequence>
<dbReference type="Proteomes" id="UP000564836">
    <property type="component" value="Chromosome"/>
</dbReference>
<dbReference type="EMBL" id="CP088280">
    <property type="protein sequence ID" value="UGX91756.1"/>
    <property type="molecule type" value="Genomic_DNA"/>
</dbReference>
<organism evidence="1">
    <name type="scientific">Bradyrhizobium barranii subsp. barranii</name>
    <dbReference type="NCBI Taxonomy" id="2823807"/>
    <lineage>
        <taxon>Bacteria</taxon>
        <taxon>Pseudomonadati</taxon>
        <taxon>Pseudomonadota</taxon>
        <taxon>Alphaproteobacteria</taxon>
        <taxon>Hyphomicrobiales</taxon>
        <taxon>Nitrobacteraceae</taxon>
        <taxon>Bradyrhizobium</taxon>
        <taxon>Bradyrhizobium barranii</taxon>
    </lineage>
</organism>
<reference evidence="1" key="2">
    <citation type="submission" date="2020-06" db="EMBL/GenBank/DDBJ databases">
        <title>Whole Genome Sequence of Bradyrhizobium sp. Strain 323S2.</title>
        <authorList>
            <person name="Bromfield E.S.P."/>
        </authorList>
    </citation>
    <scope>NUCLEOTIDE SEQUENCE [LARGE SCALE GENOMIC DNA]</scope>
    <source>
        <strain evidence="1">323S2</strain>
    </source>
</reference>
<dbReference type="AlphaFoldDB" id="A0A7Z0TU75"/>
<evidence type="ECO:0000313" key="3">
    <source>
        <dbReference type="Proteomes" id="UP000564836"/>
    </source>
</evidence>
<proteinExistence type="predicted"/>
<accession>A0A7Z0TU75</accession>
<dbReference type="RefSeq" id="WP_166350380.1">
    <property type="nucleotide sequence ID" value="NZ_CP088280.1"/>
</dbReference>
<evidence type="ECO:0000313" key="2">
    <source>
        <dbReference type="EMBL" id="UGX91756.1"/>
    </source>
</evidence>
<reference evidence="2 3" key="1">
    <citation type="journal article" date="2017" name="Syst. Appl. Microbiol.">
        <title>Soybeans inoculated with root zone soils of Canadian native legumes harbour diverse and novel Bradyrhizobium spp. that possess agricultural potential.</title>
        <authorList>
            <person name="Bromfield E.S.P."/>
            <person name="Cloutier S."/>
            <person name="Tambong J.T."/>
            <person name="Tran Thi T.V."/>
        </authorList>
    </citation>
    <scope>NUCLEOTIDE SEQUENCE [LARGE SCALE GENOMIC DNA]</scope>
    <source>
        <strain evidence="2 3">323S2</strain>
    </source>
</reference>
<dbReference type="EMBL" id="JACBFH010000001">
    <property type="protein sequence ID" value="NYY92270.1"/>
    <property type="molecule type" value="Genomic_DNA"/>
</dbReference>
<reference evidence="2 3" key="3">
    <citation type="journal article" date="2022" name="Int. J. Syst. Evol. Microbiol.">
        <title>Strains of Bradyrhizobium barranii sp. nov. associated with legumes native to Canada are symbionts of soybeans and belong to different subspecies (subsp. barranii subsp. nov. and subsp. apii subsp. nov.) and symbiovars (sv. glycinearum and sv. septentrionale).</title>
        <authorList>
            <person name="Bromfield E.S.P."/>
            <person name="Cloutier S."/>
            <person name="Wasai-Hara S."/>
            <person name="Minamisawa K."/>
        </authorList>
    </citation>
    <scope>NUCLEOTIDE SEQUENCE [LARGE SCALE GENOMIC DNA]</scope>
    <source>
        <strain evidence="2 3">323S2</strain>
    </source>
</reference>
<gene>
    <name evidence="2" type="ORF">G6321_00039385</name>
    <name evidence="1" type="ORF">G6321_28960</name>
</gene>